<dbReference type="InterPro" id="IPR007156">
    <property type="entry name" value="MamQ_LemA"/>
</dbReference>
<evidence type="ECO:0000256" key="3">
    <source>
        <dbReference type="ARBA" id="ARBA00022692"/>
    </source>
</evidence>
<dbReference type="RefSeq" id="WP_147518738.1">
    <property type="nucleotide sequence ID" value="NZ_JACRSO010000005.1"/>
</dbReference>
<dbReference type="GO" id="GO:0016020">
    <property type="term" value="C:membrane"/>
    <property type="evidence" value="ECO:0007669"/>
    <property type="project" value="UniProtKB-SubCell"/>
</dbReference>
<gene>
    <name evidence="7" type="ORF">H8699_11370</name>
</gene>
<dbReference type="SUPFAM" id="SSF140478">
    <property type="entry name" value="LemA-like"/>
    <property type="match status" value="1"/>
</dbReference>
<comment type="similarity">
    <text evidence="2">Belongs to the LemA family.</text>
</comment>
<dbReference type="Gene3D" id="1.20.1440.20">
    <property type="entry name" value="LemA-like domain"/>
    <property type="match status" value="1"/>
</dbReference>
<evidence type="ECO:0000256" key="5">
    <source>
        <dbReference type="ARBA" id="ARBA00023136"/>
    </source>
</evidence>
<accession>A0A926HNV0</accession>
<organism evidence="7 8">
    <name type="scientific">Luoshenia tenuis</name>
    <dbReference type="NCBI Taxonomy" id="2763654"/>
    <lineage>
        <taxon>Bacteria</taxon>
        <taxon>Bacillati</taxon>
        <taxon>Bacillota</taxon>
        <taxon>Clostridia</taxon>
        <taxon>Christensenellales</taxon>
        <taxon>Christensenellaceae</taxon>
        <taxon>Luoshenia</taxon>
    </lineage>
</organism>
<dbReference type="EMBL" id="JACRSO010000005">
    <property type="protein sequence ID" value="MBC8530030.1"/>
    <property type="molecule type" value="Genomic_DNA"/>
</dbReference>
<keyword evidence="8" id="KW-1185">Reference proteome</keyword>
<keyword evidence="4 6" id="KW-1133">Transmembrane helix</keyword>
<comment type="subcellular location">
    <subcellularLocation>
        <location evidence="1">Membrane</location>
        <topology evidence="1">Single-pass membrane protein</topology>
    </subcellularLocation>
</comment>
<evidence type="ECO:0000256" key="1">
    <source>
        <dbReference type="ARBA" id="ARBA00004167"/>
    </source>
</evidence>
<dbReference type="Pfam" id="PF04011">
    <property type="entry name" value="LemA"/>
    <property type="match status" value="1"/>
</dbReference>
<keyword evidence="5 6" id="KW-0472">Membrane</keyword>
<evidence type="ECO:0000313" key="7">
    <source>
        <dbReference type="EMBL" id="MBC8530030.1"/>
    </source>
</evidence>
<keyword evidence="3 6" id="KW-0812">Transmembrane</keyword>
<evidence type="ECO:0000256" key="6">
    <source>
        <dbReference type="SAM" id="Phobius"/>
    </source>
</evidence>
<evidence type="ECO:0000256" key="2">
    <source>
        <dbReference type="ARBA" id="ARBA00008854"/>
    </source>
</evidence>
<proteinExistence type="inferred from homology"/>
<name>A0A926HNV0_9FIRM</name>
<dbReference type="PANTHER" id="PTHR34478:SF2">
    <property type="entry name" value="MEMBRANE PROTEIN"/>
    <property type="match status" value="1"/>
</dbReference>
<sequence>MKKGVIITLGVIVAVILIVVFSAIGGYNGLVSGRESVSSSFSQIDVQLQRRTDLIPNLVSTVKGFAAQEQDVIDSVTTARAQLAGAQTVGEKAEADSALNSALSRLMVIVENYPELKSDANFRQLSDELAGTENRISVARKDYNEAVQSYNNMVVRFPNNIWAGMFGFQKAEYFEAAAGSDQVPEVDFSK</sequence>
<dbReference type="PANTHER" id="PTHR34478">
    <property type="entry name" value="PROTEIN LEMA"/>
    <property type="match status" value="1"/>
</dbReference>
<feature type="transmembrane region" description="Helical" evidence="6">
    <location>
        <begin position="6"/>
        <end position="30"/>
    </location>
</feature>
<evidence type="ECO:0000313" key="8">
    <source>
        <dbReference type="Proteomes" id="UP000654279"/>
    </source>
</evidence>
<protein>
    <submittedName>
        <fullName evidence="7">LemA family protein</fullName>
    </submittedName>
</protein>
<dbReference type="Proteomes" id="UP000654279">
    <property type="component" value="Unassembled WGS sequence"/>
</dbReference>
<dbReference type="InterPro" id="IPR023353">
    <property type="entry name" value="LemA-like_dom_sf"/>
</dbReference>
<dbReference type="AlphaFoldDB" id="A0A926HNV0"/>
<reference evidence="7" key="1">
    <citation type="submission" date="2020-08" db="EMBL/GenBank/DDBJ databases">
        <title>Genome public.</title>
        <authorList>
            <person name="Liu C."/>
            <person name="Sun Q."/>
        </authorList>
    </citation>
    <scope>NUCLEOTIDE SEQUENCE</scope>
    <source>
        <strain evidence="7">NSJ-44</strain>
    </source>
</reference>
<comment type="caution">
    <text evidence="7">The sequence shown here is derived from an EMBL/GenBank/DDBJ whole genome shotgun (WGS) entry which is preliminary data.</text>
</comment>
<evidence type="ECO:0000256" key="4">
    <source>
        <dbReference type="ARBA" id="ARBA00022989"/>
    </source>
</evidence>